<evidence type="ECO:0000256" key="4">
    <source>
        <dbReference type="SAM" id="SignalP"/>
    </source>
</evidence>
<evidence type="ECO:0000256" key="1">
    <source>
        <dbReference type="ARBA" id="ARBA00022801"/>
    </source>
</evidence>
<dbReference type="AlphaFoldDB" id="A0A4D7E0R7"/>
<dbReference type="GO" id="GO:0016042">
    <property type="term" value="P:lipid catabolic process"/>
    <property type="evidence" value="ECO:0007669"/>
    <property type="project" value="UniProtKB-KW"/>
</dbReference>
<dbReference type="InterPro" id="IPR022742">
    <property type="entry name" value="Hydrolase_4"/>
</dbReference>
<keyword evidence="4" id="KW-0732">Signal</keyword>
<dbReference type="Gene3D" id="3.40.50.1820">
    <property type="entry name" value="alpha/beta hydrolase"/>
    <property type="match status" value="1"/>
</dbReference>
<evidence type="ECO:0000313" key="7">
    <source>
        <dbReference type="EMBL" id="QYA09649.1"/>
    </source>
</evidence>
<feature type="signal peptide" evidence="4">
    <location>
        <begin position="1"/>
        <end position="22"/>
    </location>
</feature>
<dbReference type="PANTHER" id="PTHR10272:SF0">
    <property type="entry name" value="PLATELET-ACTIVATING FACTOR ACETYLHYDROLASE"/>
    <property type="match status" value="1"/>
</dbReference>
<dbReference type="Proteomes" id="UP000826513">
    <property type="component" value="Chromosome 2"/>
</dbReference>
<dbReference type="InterPro" id="IPR016986">
    <property type="entry name" value="UCP031982_abhydr"/>
</dbReference>
<reference evidence="7 9" key="2">
    <citation type="submission" date="2021-03" db="EMBL/GenBank/DDBJ databases">
        <title>Rapid diversification of plasmids in a genus of pathogenic and nitrogen fixing bacteria.</title>
        <authorList>
            <person name="Weisberg A.J."/>
            <person name="Miller M."/>
            <person name="Ream W."/>
            <person name="Grunwald N.J."/>
            <person name="Chang J.H."/>
        </authorList>
    </citation>
    <scope>NUCLEOTIDE SEQUENCE [LARGE SCALE GENOMIC DNA]</scope>
    <source>
        <strain evidence="7 9">AF3.44</strain>
    </source>
</reference>
<dbReference type="PIRSF" id="PIRSF031982">
    <property type="entry name" value="UCP031982_abhydr"/>
    <property type="match status" value="1"/>
</dbReference>
<dbReference type="Proteomes" id="UP000298545">
    <property type="component" value="Chromosome linear"/>
</dbReference>
<reference evidence="6 8" key="1">
    <citation type="submission" date="2019-04" db="EMBL/GenBank/DDBJ databases">
        <title>Complete genome sequence of Agrobacterium larrymoorei CFBP5473.</title>
        <authorList>
            <person name="Haryono M."/>
            <person name="Chou L."/>
            <person name="Lin Y.-C."/>
            <person name="Lai E.-M."/>
            <person name="Kuo C.-H."/>
        </authorList>
    </citation>
    <scope>NUCLEOTIDE SEQUENCE [LARGE SCALE GENOMIC DNA]</scope>
    <source>
        <strain evidence="6 8">CFBP5473</strain>
    </source>
</reference>
<dbReference type="InterPro" id="IPR029058">
    <property type="entry name" value="AB_hydrolase_fold"/>
</dbReference>
<dbReference type="EMBL" id="CP039692">
    <property type="protein sequence ID" value="QCI99912.1"/>
    <property type="molecule type" value="Genomic_DNA"/>
</dbReference>
<evidence type="ECO:0000259" key="5">
    <source>
        <dbReference type="Pfam" id="PF12146"/>
    </source>
</evidence>
<dbReference type="PANTHER" id="PTHR10272">
    <property type="entry name" value="PLATELET-ACTIVATING FACTOR ACETYLHYDROLASE"/>
    <property type="match status" value="1"/>
</dbReference>
<dbReference type="RefSeq" id="WP_027674032.1">
    <property type="nucleotide sequence ID" value="NZ_CP039692.1"/>
</dbReference>
<organism evidence="6 8">
    <name type="scientific">Agrobacterium larrymoorei</name>
    <dbReference type="NCBI Taxonomy" id="160699"/>
    <lineage>
        <taxon>Bacteria</taxon>
        <taxon>Pseudomonadati</taxon>
        <taxon>Pseudomonadota</taxon>
        <taxon>Alphaproteobacteria</taxon>
        <taxon>Hyphomicrobiales</taxon>
        <taxon>Rhizobiaceae</taxon>
        <taxon>Rhizobium/Agrobacterium group</taxon>
        <taxon>Agrobacterium</taxon>
    </lineage>
</organism>
<accession>A0A4D7E0R7</accession>
<evidence type="ECO:0000313" key="6">
    <source>
        <dbReference type="EMBL" id="QCI99912.1"/>
    </source>
</evidence>
<keyword evidence="3" id="KW-0443">Lipid metabolism</keyword>
<dbReference type="STRING" id="1367849.GCA_000518585_01164"/>
<dbReference type="SUPFAM" id="SSF53474">
    <property type="entry name" value="alpha/beta-Hydrolases"/>
    <property type="match status" value="1"/>
</dbReference>
<keyword evidence="1 6" id="KW-0378">Hydrolase</keyword>
<dbReference type="Pfam" id="PF12146">
    <property type="entry name" value="Hydrolase_4"/>
    <property type="match status" value="1"/>
</dbReference>
<sequence>MRTLFSVSAILLSTLGVQMAHAESAVGTSEIPLHSASRNRDLTVTLWYPSDGNGEKISVGENRIFEGTPAFRDASIQPGQKPLILLSHGSGSRGTALSWIASALVEQGFIVAAPDHPGTTSGDSTPQDTPKIWERTDDISTIITKLTTNKAWSASIDKSRIGVLGFSLGGSTAMELAGARASLDDYVKYCMDYASSMDCEWFSGGVGYKNGERVNVPKLDLRDVDKVRFEQSNHDTRIKAAVLVDPGLEVAFTKDSLKNIDIPLSFINLGSVGQIPVSVLSDQLARDVPNARYAQVNGSDHFSFLPVCKPGSTELLKSVGEKDPICNPASDRDRRDIQAELKRLIVTEFQSMLGGRKQAVN</sequence>
<feature type="chain" id="PRO_5044606518" evidence="4">
    <location>
        <begin position="23"/>
        <end position="361"/>
    </location>
</feature>
<keyword evidence="2" id="KW-0442">Lipid degradation</keyword>
<dbReference type="OrthoDB" id="9814760at2"/>
<gene>
    <name evidence="6" type="ORF">CFBP5473_18310</name>
    <name evidence="7" type="ORF">J5285_20030</name>
</gene>
<evidence type="ECO:0000256" key="3">
    <source>
        <dbReference type="ARBA" id="ARBA00023098"/>
    </source>
</evidence>
<evidence type="ECO:0000256" key="2">
    <source>
        <dbReference type="ARBA" id="ARBA00022963"/>
    </source>
</evidence>
<keyword evidence="9" id="KW-1185">Reference proteome</keyword>
<proteinExistence type="predicted"/>
<protein>
    <submittedName>
        <fullName evidence="6">Alpha/beta fold hydrolase</fullName>
    </submittedName>
</protein>
<name>A0A4D7E0R7_9HYPH</name>
<dbReference type="KEGG" id="alf:CFBP5473_18310"/>
<dbReference type="EMBL" id="CP072168">
    <property type="protein sequence ID" value="QYA09649.1"/>
    <property type="molecule type" value="Genomic_DNA"/>
</dbReference>
<dbReference type="GO" id="GO:0003847">
    <property type="term" value="F:1-alkyl-2-acetylglycerophosphocholine esterase activity"/>
    <property type="evidence" value="ECO:0007669"/>
    <property type="project" value="TreeGrafter"/>
</dbReference>
<evidence type="ECO:0000313" key="9">
    <source>
        <dbReference type="Proteomes" id="UP000826513"/>
    </source>
</evidence>
<feature type="domain" description="Serine aminopeptidase S33" evidence="5">
    <location>
        <begin position="81"/>
        <end position="179"/>
    </location>
</feature>
<evidence type="ECO:0000313" key="8">
    <source>
        <dbReference type="Proteomes" id="UP000298545"/>
    </source>
</evidence>